<dbReference type="EMBL" id="CADCWH010000090">
    <property type="protein sequence ID" value="CAA9546763.1"/>
    <property type="molecule type" value="Genomic_DNA"/>
</dbReference>
<reference evidence="2" key="1">
    <citation type="submission" date="2020-02" db="EMBL/GenBank/DDBJ databases">
        <authorList>
            <person name="Meier V. D."/>
        </authorList>
    </citation>
    <scope>NUCLEOTIDE SEQUENCE</scope>
    <source>
        <strain evidence="2">AVDCRST_MAG70</strain>
    </source>
</reference>
<accession>A0A6J4UC48</accession>
<feature type="compositionally biased region" description="Polar residues" evidence="1">
    <location>
        <begin position="43"/>
        <end position="58"/>
    </location>
</feature>
<evidence type="ECO:0000313" key="2">
    <source>
        <dbReference type="EMBL" id="CAA9546763.1"/>
    </source>
</evidence>
<feature type="region of interest" description="Disordered" evidence="1">
    <location>
        <begin position="1"/>
        <end position="68"/>
    </location>
</feature>
<name>A0A6J4UC48_9BACT</name>
<feature type="compositionally biased region" description="Basic and acidic residues" evidence="1">
    <location>
        <begin position="1"/>
        <end position="17"/>
    </location>
</feature>
<sequence length="68" mass="7383">DDRPLVDVGRRPDRDHVLGCLPDPVPPAWPWHDHRGDQRSAVADSQASHPPSSRTPGTGRTLGDAGRD</sequence>
<proteinExistence type="predicted"/>
<organism evidence="2">
    <name type="scientific">uncultured Thermomicrobiales bacterium</name>
    <dbReference type="NCBI Taxonomy" id="1645740"/>
    <lineage>
        <taxon>Bacteria</taxon>
        <taxon>Pseudomonadati</taxon>
        <taxon>Thermomicrobiota</taxon>
        <taxon>Thermomicrobia</taxon>
        <taxon>Thermomicrobiales</taxon>
        <taxon>environmental samples</taxon>
    </lineage>
</organism>
<protein>
    <submittedName>
        <fullName evidence="2">Uncharacterized protein</fullName>
    </submittedName>
</protein>
<feature type="non-terminal residue" evidence="2">
    <location>
        <position position="1"/>
    </location>
</feature>
<gene>
    <name evidence="2" type="ORF">AVDCRST_MAG70-578</name>
</gene>
<dbReference type="AlphaFoldDB" id="A0A6J4UC48"/>
<feature type="non-terminal residue" evidence="2">
    <location>
        <position position="68"/>
    </location>
</feature>
<evidence type="ECO:0000256" key="1">
    <source>
        <dbReference type="SAM" id="MobiDB-lite"/>
    </source>
</evidence>